<comment type="caution">
    <text evidence="1">The sequence shown here is derived from an EMBL/GenBank/DDBJ whole genome shotgun (WGS) entry which is preliminary data.</text>
</comment>
<dbReference type="PANTHER" id="PTHR36922">
    <property type="entry name" value="BLL2446 PROTEIN"/>
    <property type="match status" value="1"/>
</dbReference>
<name>A0ABT3TKK6_9GAMM</name>
<reference evidence="1" key="1">
    <citation type="submission" date="2019-02" db="EMBL/GenBank/DDBJ databases">
        <authorList>
            <person name="Li S.-H."/>
        </authorList>
    </citation>
    <scope>NUCLEOTIDE SEQUENCE</scope>
    <source>
        <strain evidence="1">IMCC14734</strain>
    </source>
</reference>
<dbReference type="PANTHER" id="PTHR36922:SF1">
    <property type="entry name" value="DUF1993 DOMAIN-CONTAINING PROTEIN"/>
    <property type="match status" value="1"/>
</dbReference>
<dbReference type="InterPro" id="IPR018531">
    <property type="entry name" value="DUF1993"/>
</dbReference>
<dbReference type="EMBL" id="SHNN01000004">
    <property type="protein sequence ID" value="MCX2982818.1"/>
    <property type="molecule type" value="Genomic_DNA"/>
</dbReference>
<dbReference type="Gene3D" id="1.20.120.450">
    <property type="entry name" value="dinb family like domain"/>
    <property type="match status" value="1"/>
</dbReference>
<gene>
    <name evidence="1" type="ORF">EYC98_18300</name>
</gene>
<dbReference type="RefSeq" id="WP_279246844.1">
    <property type="nucleotide sequence ID" value="NZ_SHNN01000004.1"/>
</dbReference>
<protein>
    <submittedName>
        <fullName evidence="1">DUF1993 domain-containing protein</fullName>
    </submittedName>
</protein>
<dbReference type="InterPro" id="IPR034660">
    <property type="entry name" value="DinB/YfiT-like"/>
</dbReference>
<dbReference type="SUPFAM" id="SSF109854">
    <property type="entry name" value="DinB/YfiT-like putative metalloenzymes"/>
    <property type="match status" value="1"/>
</dbReference>
<dbReference type="Pfam" id="PF09351">
    <property type="entry name" value="DUF1993"/>
    <property type="match status" value="1"/>
</dbReference>
<organism evidence="1 2">
    <name type="scientific">Candidatus Litorirhabdus singularis</name>
    <dbReference type="NCBI Taxonomy" id="2518993"/>
    <lineage>
        <taxon>Bacteria</taxon>
        <taxon>Pseudomonadati</taxon>
        <taxon>Pseudomonadota</taxon>
        <taxon>Gammaproteobacteria</taxon>
        <taxon>Cellvibrionales</taxon>
        <taxon>Halieaceae</taxon>
        <taxon>Candidatus Litorirhabdus</taxon>
    </lineage>
</organism>
<evidence type="ECO:0000313" key="2">
    <source>
        <dbReference type="Proteomes" id="UP001143362"/>
    </source>
</evidence>
<dbReference type="Proteomes" id="UP001143362">
    <property type="component" value="Unassembled WGS sequence"/>
</dbReference>
<proteinExistence type="predicted"/>
<evidence type="ECO:0000313" key="1">
    <source>
        <dbReference type="EMBL" id="MCX2982818.1"/>
    </source>
</evidence>
<sequence>MSNLMYQMSAPVFTHQLKNLAAILKTAAKDAKARGIDPSVLLNARLAPDMLPMISQVRIATEHAKGCCARLAGVESPVFADDEETFAELQTRIKNTLAFIRTIKAKQYIDSEAREIVMKIPIGTLGFSGIDYLTGWALPNFYFHYTTAYNILRDNGVALGKGDFLGQVPGMSMSGKIAKMMQKKS</sequence>
<accession>A0ABT3TKK6</accession>
<keyword evidence="2" id="KW-1185">Reference proteome</keyword>